<evidence type="ECO:0008006" key="3">
    <source>
        <dbReference type="Google" id="ProtNLM"/>
    </source>
</evidence>
<proteinExistence type="predicted"/>
<protein>
    <recommendedName>
        <fullName evidence="3">Replication protein</fullName>
    </recommendedName>
</protein>
<evidence type="ECO:0000313" key="2">
    <source>
        <dbReference type="Proteomes" id="UP001597040"/>
    </source>
</evidence>
<organism evidence="1 2">
    <name type="scientific">Virgibacillus byunsanensis</name>
    <dbReference type="NCBI Taxonomy" id="570945"/>
    <lineage>
        <taxon>Bacteria</taxon>
        <taxon>Bacillati</taxon>
        <taxon>Bacillota</taxon>
        <taxon>Bacilli</taxon>
        <taxon>Bacillales</taxon>
        <taxon>Bacillaceae</taxon>
        <taxon>Virgibacillus</taxon>
    </lineage>
</organism>
<reference evidence="2" key="1">
    <citation type="journal article" date="2019" name="Int. J. Syst. Evol. Microbiol.">
        <title>The Global Catalogue of Microorganisms (GCM) 10K type strain sequencing project: providing services to taxonomists for standard genome sequencing and annotation.</title>
        <authorList>
            <consortium name="The Broad Institute Genomics Platform"/>
            <consortium name="The Broad Institute Genome Sequencing Center for Infectious Disease"/>
            <person name="Wu L."/>
            <person name="Ma J."/>
        </authorList>
    </citation>
    <scope>NUCLEOTIDE SEQUENCE [LARGE SCALE GENOMIC DNA]</scope>
    <source>
        <strain evidence="2">CCUG 56754</strain>
    </source>
</reference>
<dbReference type="RefSeq" id="WP_390364357.1">
    <property type="nucleotide sequence ID" value="NZ_JBHTKJ010000067.1"/>
</dbReference>
<sequence>MQTRFNQTKLNKQLMSHPTLSKIVHKSAIRARSPYDGVILYSNDVVSKEFWDLVKPALFINYSVSAKDNGHYRYLLDHQLFVIKWGSKYINLPNTIIEINPHTNLLTPIEMLDLVSLILGDYKNVKVGVWDEQIDITEYNSHEVARRLWASHLREDPYNPPQSNSTYYYNQRSGSQTKVYNKAKELGVNQQLTRIEKKHKVPPKNRKTLEQFLLDERADVFKHLRMVDIDQLDGRLKVKKLINSEKTLMHAYRTLSSAEKKRFKRYPAYFNQCIDIHCILKSNIEDWLLTSRLLRLKLIVDQLSDTWKLSERVMLVKQKVFPIPIKKKIHLLGWSINNRDVLYQCSTSVPIEFA</sequence>
<comment type="caution">
    <text evidence="1">The sequence shown here is derived from an EMBL/GenBank/DDBJ whole genome shotgun (WGS) entry which is preliminary data.</text>
</comment>
<name>A0ABW3LS55_9BACI</name>
<dbReference type="Proteomes" id="UP001597040">
    <property type="component" value="Unassembled WGS sequence"/>
</dbReference>
<evidence type="ECO:0000313" key="1">
    <source>
        <dbReference type="EMBL" id="MFD1040354.1"/>
    </source>
</evidence>
<keyword evidence="2" id="KW-1185">Reference proteome</keyword>
<gene>
    <name evidence="1" type="ORF">ACFQ3N_18420</name>
</gene>
<accession>A0ABW3LS55</accession>
<dbReference type="EMBL" id="JBHTKJ010000067">
    <property type="protein sequence ID" value="MFD1040354.1"/>
    <property type="molecule type" value="Genomic_DNA"/>
</dbReference>